<evidence type="ECO:0000313" key="7">
    <source>
        <dbReference type="Proteomes" id="UP000001955"/>
    </source>
</evidence>
<dbReference type="InterPro" id="IPR052708">
    <property type="entry name" value="PxpC"/>
</dbReference>
<evidence type="ECO:0000259" key="4">
    <source>
        <dbReference type="SMART" id="SM00796"/>
    </source>
</evidence>
<name>I2BBK1_SHIBC</name>
<dbReference type="Pfam" id="PF02626">
    <property type="entry name" value="CT_A_B"/>
    <property type="match status" value="1"/>
</dbReference>
<dbReference type="PATRIC" id="fig|630626.3.peg.2751"/>
<keyword evidence="7" id="KW-1185">Reference proteome</keyword>
<dbReference type="InterPro" id="IPR003778">
    <property type="entry name" value="CT_A_B"/>
</dbReference>
<feature type="domain" description="Carboxyltransferase" evidence="5">
    <location>
        <begin position="249"/>
        <end position="527"/>
    </location>
</feature>
<dbReference type="GO" id="GO:0016787">
    <property type="term" value="F:hydrolase activity"/>
    <property type="evidence" value="ECO:0007669"/>
    <property type="project" value="UniProtKB-KW"/>
</dbReference>
<evidence type="ECO:0000313" key="6">
    <source>
        <dbReference type="EMBL" id="AFJ47905.1"/>
    </source>
</evidence>
<evidence type="ECO:0000256" key="1">
    <source>
        <dbReference type="ARBA" id="ARBA00022741"/>
    </source>
</evidence>
<evidence type="ECO:0000256" key="2">
    <source>
        <dbReference type="ARBA" id="ARBA00022801"/>
    </source>
</evidence>
<dbReference type="AlphaFoldDB" id="I2BBK1"/>
<dbReference type="Gene3D" id="3.30.1360.40">
    <property type="match status" value="1"/>
</dbReference>
<dbReference type="SMART" id="SM00796">
    <property type="entry name" value="AHS1"/>
    <property type="match status" value="1"/>
</dbReference>
<accession>I2BBK1</accession>
<evidence type="ECO:0000259" key="5">
    <source>
        <dbReference type="SMART" id="SM00797"/>
    </source>
</evidence>
<keyword evidence="1" id="KW-0547">Nucleotide-binding</keyword>
<dbReference type="KEGG" id="ebt:EBL_c28350"/>
<dbReference type="SUPFAM" id="SSF50891">
    <property type="entry name" value="Cyclophilin-like"/>
    <property type="match status" value="2"/>
</dbReference>
<evidence type="ECO:0000256" key="3">
    <source>
        <dbReference type="ARBA" id="ARBA00022840"/>
    </source>
</evidence>
<dbReference type="SUPFAM" id="SSF160467">
    <property type="entry name" value="PH0987 N-terminal domain-like"/>
    <property type="match status" value="1"/>
</dbReference>
<dbReference type="SMART" id="SM00797">
    <property type="entry name" value="AHS2"/>
    <property type="match status" value="1"/>
</dbReference>
<protein>
    <submittedName>
        <fullName evidence="6">Putative allophanate hydrolase</fullName>
    </submittedName>
</protein>
<organism evidence="6 7">
    <name type="scientific">Shimwellia blattae (strain ATCC 29907 / DSM 4481 / JCM 1650 / NBRC 105725 / CDC 9005-74)</name>
    <name type="common">Escherichia blattae</name>
    <dbReference type="NCBI Taxonomy" id="630626"/>
    <lineage>
        <taxon>Bacteria</taxon>
        <taxon>Pseudomonadati</taxon>
        <taxon>Pseudomonadota</taxon>
        <taxon>Gammaproteobacteria</taxon>
        <taxon>Enterobacterales</taxon>
        <taxon>Enterobacteriaceae</taxon>
        <taxon>Shimwellia</taxon>
    </lineage>
</organism>
<keyword evidence="2 6" id="KW-0378">Hydrolase</keyword>
<feature type="domain" description="Carboxyltransferase" evidence="4">
    <location>
        <begin position="1"/>
        <end position="191"/>
    </location>
</feature>
<dbReference type="STRING" id="630626.EBL_c28350"/>
<dbReference type="RefSeq" id="WP_002439009.1">
    <property type="nucleotide sequence ID" value="NC_017910.1"/>
</dbReference>
<dbReference type="GO" id="GO:0005524">
    <property type="term" value="F:ATP binding"/>
    <property type="evidence" value="ECO:0007669"/>
    <property type="project" value="UniProtKB-KW"/>
</dbReference>
<gene>
    <name evidence="6" type="ordered locus">EBL_c28350</name>
</gene>
<dbReference type="PANTHER" id="PTHR43309:SF3">
    <property type="entry name" value="5-OXOPROLINASE SUBUNIT C"/>
    <property type="match status" value="1"/>
</dbReference>
<dbReference type="eggNOG" id="COG2049">
    <property type="taxonomic scope" value="Bacteria"/>
</dbReference>
<dbReference type="HOGENOM" id="CLU_028967_5_0_6"/>
<dbReference type="Pfam" id="PF02682">
    <property type="entry name" value="CT_C_D"/>
    <property type="match status" value="1"/>
</dbReference>
<dbReference type="InterPro" id="IPR003833">
    <property type="entry name" value="CT_C_D"/>
</dbReference>
<sequence>MRFLPVNTDSFLVELPTLHDTLALHDALSAAILPGIEELVPAARTLLVRFTPWLTDAAALCRAIRLLPPGGEGRRQLPLITIPVCYDGEDLPALAGLLGLTVNQLVEHHQSVRWKVAFTGFAPGFAYLASPDWPKEIPRRTTPRTRIPAGALGLAGEFSGIYPQASPGGWQLIGHTAEKMWDIARQQPALLQPGAEVRFMPVSGQRLVSLPGAAEVVCPTGQAATGAMTIITPGLLTTWQDAGRPGRAAMGVGVSGARDNGAWRRANRLVGNPDVAALEITGGGLRARAGQDLVLAVTGAPCALTLVAEGQHFALNMEQAFAMQAGDELHIGPARRGVCSYLAIRGVCPPPEQLGSAARDTLAAVGPEPLTAGGQIFTSPQQACEAVGPAQTPADWLPAAAETVTLDIIAGPRTDWFSEEALSLLTSQPWAVSEQSNRIGLRLNGEQPLARSQHQELPSEGTCMGAIQVPASGQPVLFLRDHPLTGGYPVIAAVAPHHRDLAGQIPPGCLVRFHLISSFTPVPESKCHEE</sequence>
<accession>K6VW46</accession>
<dbReference type="Proteomes" id="UP000001955">
    <property type="component" value="Chromosome"/>
</dbReference>
<keyword evidence="3" id="KW-0067">ATP-binding</keyword>
<dbReference type="InterPro" id="IPR029000">
    <property type="entry name" value="Cyclophilin-like_dom_sf"/>
</dbReference>
<dbReference type="PANTHER" id="PTHR43309">
    <property type="entry name" value="5-OXOPROLINASE SUBUNIT C"/>
    <property type="match status" value="1"/>
</dbReference>
<dbReference type="EMBL" id="CP001560">
    <property type="protein sequence ID" value="AFJ47905.1"/>
    <property type="molecule type" value="Genomic_DNA"/>
</dbReference>
<reference evidence="6 7" key="1">
    <citation type="journal article" date="2012" name="J. Bacteriol.">
        <title>Complete genome sequence of the B12-producing Shimwellia blattae strain DSM 4481, isolated from a cockroach.</title>
        <authorList>
            <person name="Brzuszkiewicz E."/>
            <person name="Waschkowitz T."/>
            <person name="Wiezer A."/>
            <person name="Daniel R."/>
        </authorList>
    </citation>
    <scope>NUCLEOTIDE SEQUENCE [LARGE SCALE GENOMIC DNA]</scope>
    <source>
        <strain evidence="7">ATCC 29907 / DSM 4481 / JCM 1650 / NBRC 105725 / CDC 9005-74</strain>
    </source>
</reference>
<dbReference type="OrthoDB" id="9768696at2"/>
<proteinExistence type="predicted"/>
<dbReference type="Gene3D" id="2.40.100.10">
    <property type="entry name" value="Cyclophilin-like"/>
    <property type="match status" value="2"/>
</dbReference>
<dbReference type="eggNOG" id="COG1984">
    <property type="taxonomic scope" value="Bacteria"/>
</dbReference>